<dbReference type="Gene3D" id="6.10.340.10">
    <property type="match status" value="1"/>
</dbReference>
<organism evidence="8 9">
    <name type="scientific">Shimia sagamensis</name>
    <dbReference type="NCBI Taxonomy" id="1566352"/>
    <lineage>
        <taxon>Bacteria</taxon>
        <taxon>Pseudomonadati</taxon>
        <taxon>Pseudomonadota</taxon>
        <taxon>Alphaproteobacteria</taxon>
        <taxon>Rhodobacterales</taxon>
        <taxon>Roseobacteraceae</taxon>
    </lineage>
</organism>
<dbReference type="InterPro" id="IPR004089">
    <property type="entry name" value="MCPsignal_dom"/>
</dbReference>
<protein>
    <submittedName>
        <fullName evidence="8">Methyl-accepting chemotaxis protein</fullName>
    </submittedName>
</protein>
<keyword evidence="9" id="KW-1185">Reference proteome</keyword>
<dbReference type="PANTHER" id="PTHR43531:SF11">
    <property type="entry name" value="METHYL-ACCEPTING CHEMOTAXIS PROTEIN 3"/>
    <property type="match status" value="1"/>
</dbReference>
<dbReference type="Gene3D" id="1.10.287.950">
    <property type="entry name" value="Methyl-accepting chemotaxis protein"/>
    <property type="match status" value="1"/>
</dbReference>
<proteinExistence type="inferred from homology"/>
<comment type="similarity">
    <text evidence="2">Belongs to the methyl-accepting chemotaxis (MCP) protein family.</text>
</comment>
<feature type="domain" description="HAMP" evidence="7">
    <location>
        <begin position="193"/>
        <end position="246"/>
    </location>
</feature>
<keyword evidence="1" id="KW-0145">Chemotaxis</keyword>
<dbReference type="InterPro" id="IPR004090">
    <property type="entry name" value="Chemotax_Me-accpt_rcpt"/>
</dbReference>
<dbReference type="InterPro" id="IPR051310">
    <property type="entry name" value="MCP_chemotaxis"/>
</dbReference>
<feature type="compositionally biased region" description="Polar residues" evidence="4">
    <location>
        <begin position="557"/>
        <end position="567"/>
    </location>
</feature>
<evidence type="ECO:0000313" key="8">
    <source>
        <dbReference type="EMBL" id="SMP28563.1"/>
    </source>
</evidence>
<sequence length="576" mass="61371">MTGEKKRSFGLSIMGRLLLPIVACILVSFIATTVFWVSKQSNTLIKAFESELALSQTFVAPPVAAAVWDFNTDGAAGAIAGVTQMENALFAKVFVDGELFAKVAVEGADQTGWEEGVAEILAMEEAEARFETNHVAYVKFPIHHTDGTVVAEMVMGFYDGVIAAVVNKLYMQSLLAVALICLVMSAIVYVSAAGVTRPLARIVARITALREGDTASEVPSTDRKDELGRLARAVREFVETIKANKNMEEQAQASAREQSEVVNELADGLNHLAQGQLSHRITTAFSSDYEMLRADFNKTAEALDDVIGRVLGTISQIEDETGEMAEGTQNLAKRTEAQAATLEETAAAIGSITDSVQTASDQTKSVESTVTATKSDALRGGEIVKSAMEAMQDIKDSSGKISEINRVIEDISFQTNLLALNAGVEAARAGDSGRGFAVVASEVRSLALRSATSAHEIKELIDTSSDQVEVGVDLVDQAGKAIEEIITKIQEVSKLAVQIADSSRDQATAITEINSGVMDLDRVTQQNASLVDRSSAQGRALQEAAGELAELVGSFRPSSVSGANSNAYDEDFRQTA</sequence>
<evidence type="ECO:0000313" key="9">
    <source>
        <dbReference type="Proteomes" id="UP001157961"/>
    </source>
</evidence>
<evidence type="ECO:0000256" key="3">
    <source>
        <dbReference type="PROSITE-ProRule" id="PRU00284"/>
    </source>
</evidence>
<evidence type="ECO:0000256" key="2">
    <source>
        <dbReference type="ARBA" id="ARBA00029447"/>
    </source>
</evidence>
<keyword evidence="5" id="KW-1133">Transmembrane helix</keyword>
<keyword evidence="5" id="KW-0472">Membrane</keyword>
<evidence type="ECO:0000259" key="6">
    <source>
        <dbReference type="PROSITE" id="PS50111"/>
    </source>
</evidence>
<comment type="caution">
    <text evidence="8">The sequence shown here is derived from an EMBL/GenBank/DDBJ whole genome shotgun (WGS) entry which is preliminary data.</text>
</comment>
<reference evidence="8 9" key="1">
    <citation type="submission" date="2017-05" db="EMBL/GenBank/DDBJ databases">
        <authorList>
            <person name="Varghese N."/>
            <person name="Submissions S."/>
        </authorList>
    </citation>
    <scope>NUCLEOTIDE SEQUENCE [LARGE SCALE GENOMIC DNA]</scope>
    <source>
        <strain evidence="8 9">DSM 29734</strain>
    </source>
</reference>
<keyword evidence="3" id="KW-0807">Transducer</keyword>
<feature type="transmembrane region" description="Helical" evidence="5">
    <location>
        <begin position="17"/>
        <end position="37"/>
    </location>
</feature>
<dbReference type="SUPFAM" id="SSF158472">
    <property type="entry name" value="HAMP domain-like"/>
    <property type="match status" value="1"/>
</dbReference>
<feature type="domain" description="HAMP" evidence="7">
    <location>
        <begin position="256"/>
        <end position="308"/>
    </location>
</feature>
<dbReference type="PANTHER" id="PTHR43531">
    <property type="entry name" value="PROTEIN ICFG"/>
    <property type="match status" value="1"/>
</dbReference>
<dbReference type="PROSITE" id="PS50111">
    <property type="entry name" value="CHEMOTAXIS_TRANSDUC_2"/>
    <property type="match status" value="1"/>
</dbReference>
<feature type="region of interest" description="Disordered" evidence="4">
    <location>
        <begin position="557"/>
        <end position="576"/>
    </location>
</feature>
<dbReference type="CDD" id="cd06225">
    <property type="entry name" value="HAMP"/>
    <property type="match status" value="1"/>
</dbReference>
<accession>A0ABY1P8R0</accession>
<name>A0ABY1P8R0_9RHOB</name>
<dbReference type="PROSITE" id="PS50885">
    <property type="entry name" value="HAMP"/>
    <property type="match status" value="2"/>
</dbReference>
<evidence type="ECO:0000256" key="5">
    <source>
        <dbReference type="SAM" id="Phobius"/>
    </source>
</evidence>
<dbReference type="Pfam" id="PF00015">
    <property type="entry name" value="MCPsignal"/>
    <property type="match status" value="1"/>
</dbReference>
<evidence type="ECO:0000259" key="7">
    <source>
        <dbReference type="PROSITE" id="PS50885"/>
    </source>
</evidence>
<dbReference type="InterPro" id="IPR003660">
    <property type="entry name" value="HAMP_dom"/>
</dbReference>
<gene>
    <name evidence="8" type="ORF">SAMN06265373_10658</name>
</gene>
<feature type="domain" description="Methyl-accepting transducer" evidence="6">
    <location>
        <begin position="313"/>
        <end position="542"/>
    </location>
</feature>
<feature type="transmembrane region" description="Helical" evidence="5">
    <location>
        <begin position="174"/>
        <end position="195"/>
    </location>
</feature>
<dbReference type="PRINTS" id="PR00260">
    <property type="entry name" value="CHEMTRNSDUCR"/>
</dbReference>
<dbReference type="Proteomes" id="UP001157961">
    <property type="component" value="Unassembled WGS sequence"/>
</dbReference>
<dbReference type="SMART" id="SM00283">
    <property type="entry name" value="MA"/>
    <property type="match status" value="1"/>
</dbReference>
<dbReference type="SMART" id="SM00304">
    <property type="entry name" value="HAMP"/>
    <property type="match status" value="2"/>
</dbReference>
<evidence type="ECO:0000256" key="1">
    <source>
        <dbReference type="ARBA" id="ARBA00022500"/>
    </source>
</evidence>
<dbReference type="RefSeq" id="WP_283426914.1">
    <property type="nucleotide sequence ID" value="NZ_FXTY01000006.1"/>
</dbReference>
<dbReference type="Pfam" id="PF00672">
    <property type="entry name" value="HAMP"/>
    <property type="match status" value="1"/>
</dbReference>
<dbReference type="EMBL" id="FXTY01000006">
    <property type="protein sequence ID" value="SMP28563.1"/>
    <property type="molecule type" value="Genomic_DNA"/>
</dbReference>
<keyword evidence="5" id="KW-0812">Transmembrane</keyword>
<dbReference type="SUPFAM" id="SSF58104">
    <property type="entry name" value="Methyl-accepting chemotaxis protein (MCP) signaling domain"/>
    <property type="match status" value="1"/>
</dbReference>
<evidence type="ECO:0000256" key="4">
    <source>
        <dbReference type="SAM" id="MobiDB-lite"/>
    </source>
</evidence>